<keyword evidence="2" id="KW-0805">Transcription regulation</keyword>
<dbReference type="PANTHER" id="PTHR13068">
    <property type="entry name" value="CGI-12 PROTEIN-RELATED"/>
    <property type="match status" value="1"/>
</dbReference>
<accession>A0A6P6US03</accession>
<keyword evidence="2" id="KW-0804">Transcription</keyword>
<reference evidence="5" key="2">
    <citation type="submission" date="2025-08" db="UniProtKB">
        <authorList>
            <consortium name="RefSeq"/>
        </authorList>
    </citation>
    <scope>IDENTIFICATION</scope>
    <source>
        <tissue evidence="5">Leaves</tissue>
    </source>
</reference>
<protein>
    <submittedName>
        <fullName evidence="5">Uncharacterized protein</fullName>
    </submittedName>
</protein>
<dbReference type="Pfam" id="PF02536">
    <property type="entry name" value="mTERF"/>
    <property type="match status" value="1"/>
</dbReference>
<dbReference type="InterPro" id="IPR038538">
    <property type="entry name" value="MTERF_sf"/>
</dbReference>
<keyword evidence="3" id="KW-0809">Transit peptide</keyword>
<evidence type="ECO:0000256" key="2">
    <source>
        <dbReference type="ARBA" id="ARBA00022472"/>
    </source>
</evidence>
<dbReference type="GO" id="GO:0003676">
    <property type="term" value="F:nucleic acid binding"/>
    <property type="evidence" value="ECO:0007669"/>
    <property type="project" value="InterPro"/>
</dbReference>
<dbReference type="GO" id="GO:0006353">
    <property type="term" value="P:DNA-templated transcription termination"/>
    <property type="evidence" value="ECO:0007669"/>
    <property type="project" value="UniProtKB-KW"/>
</dbReference>
<dbReference type="PANTHER" id="PTHR13068:SF231">
    <property type="entry name" value="TRANSCRIPTION TERMINATION FACTOR MTERF2, CHLOROPLASTIC-LIKE"/>
    <property type="match status" value="1"/>
</dbReference>
<evidence type="ECO:0000256" key="1">
    <source>
        <dbReference type="ARBA" id="ARBA00007692"/>
    </source>
</evidence>
<dbReference type="Gene3D" id="1.25.70.10">
    <property type="entry name" value="Transcription termination factor 3, mitochondrial"/>
    <property type="match status" value="1"/>
</dbReference>
<comment type="similarity">
    <text evidence="1">Belongs to the mTERF family.</text>
</comment>
<gene>
    <name evidence="5" type="primary">LOC113713705</name>
</gene>
<dbReference type="Proteomes" id="UP001652660">
    <property type="component" value="Chromosome 10c"/>
</dbReference>
<evidence type="ECO:0000313" key="4">
    <source>
        <dbReference type="Proteomes" id="UP001652660"/>
    </source>
</evidence>
<reference evidence="4" key="1">
    <citation type="journal article" date="2025" name="Foods">
        <title>Unveiling the Microbial Signatures of Arabica Coffee Cherries: Insights into Ripeness Specific Diversity, Functional Traits, and Implications for Quality and Safety.</title>
        <authorList>
            <consortium name="RefSeq"/>
            <person name="Tenea G.N."/>
            <person name="Cifuentes V."/>
            <person name="Reyes P."/>
            <person name="Cevallos-Vallejos M."/>
        </authorList>
    </citation>
    <scope>NUCLEOTIDE SEQUENCE [LARGE SCALE GENOMIC DNA]</scope>
</reference>
<dbReference type="OrthoDB" id="637682at2759"/>
<dbReference type="FunFam" id="1.25.70.10:FF:000001">
    <property type="entry name" value="Mitochondrial transcription termination factor-like"/>
    <property type="match status" value="1"/>
</dbReference>
<dbReference type="AlphaFoldDB" id="A0A6P6US03"/>
<keyword evidence="2" id="KW-0806">Transcription termination</keyword>
<sequence>MLAYIYKIHLSGSRTVLWRSLLQYSTTSPTAAPQHKCLLEDYLINSLGFSKPEAIFVSNKAPRLKPIYPSLAVNFFENLGFSKTHIKIIVSSCPKVLWSNVDKTLKPKIRFLQDLGISGPALVKLLLGYKPLIYRGLDSHIKPRIEYLRQVLNTDERVVVALKKYALLLGNIEYEKVDNNVLLLQKYGFSKEKVATFIANSPMRIFMTSPEWFEKRLQLVENYLGIPRESAMFPYGLKILCGLRKSTIDKKFDILRSYGWSNEDILRMVRCLPLFLGLSETRMRKSLDYFMNELGYTPDYLALRPFLFTLSLEKRIKPRNEVLKILSEKNLNTRKRDLGKAMCLTESKFVQDYLLPYKDELPDVFESYIKKLEQKYRPL</sequence>
<dbReference type="SMART" id="SM00733">
    <property type="entry name" value="Mterf"/>
    <property type="match status" value="5"/>
</dbReference>
<evidence type="ECO:0000256" key="3">
    <source>
        <dbReference type="ARBA" id="ARBA00022946"/>
    </source>
</evidence>
<dbReference type="RefSeq" id="XP_027093293.1">
    <property type="nucleotide sequence ID" value="XM_027237492.2"/>
</dbReference>
<dbReference type="InterPro" id="IPR003690">
    <property type="entry name" value="MTERF"/>
</dbReference>
<proteinExistence type="inferred from homology"/>
<keyword evidence="4" id="KW-1185">Reference proteome</keyword>
<organism evidence="4 5">
    <name type="scientific">Coffea arabica</name>
    <name type="common">Arabian coffee</name>
    <dbReference type="NCBI Taxonomy" id="13443"/>
    <lineage>
        <taxon>Eukaryota</taxon>
        <taxon>Viridiplantae</taxon>
        <taxon>Streptophyta</taxon>
        <taxon>Embryophyta</taxon>
        <taxon>Tracheophyta</taxon>
        <taxon>Spermatophyta</taxon>
        <taxon>Magnoliopsida</taxon>
        <taxon>eudicotyledons</taxon>
        <taxon>Gunneridae</taxon>
        <taxon>Pentapetalae</taxon>
        <taxon>asterids</taxon>
        <taxon>lamiids</taxon>
        <taxon>Gentianales</taxon>
        <taxon>Rubiaceae</taxon>
        <taxon>Ixoroideae</taxon>
        <taxon>Gardenieae complex</taxon>
        <taxon>Bertiereae - Coffeeae clade</taxon>
        <taxon>Coffeeae</taxon>
        <taxon>Coffea</taxon>
    </lineage>
</organism>
<name>A0A6P6US03_COFAR</name>
<evidence type="ECO:0000313" key="5">
    <source>
        <dbReference type="RefSeq" id="XP_027093293.1"/>
    </source>
</evidence>
<dbReference type="GeneID" id="113713705"/>